<gene>
    <name evidence="9" type="primary">nifN</name>
    <name evidence="9" type="ORF">K9U37_01145</name>
</gene>
<keyword evidence="10" id="KW-1185">Reference proteome</keyword>
<dbReference type="Gene3D" id="6.10.250.1090">
    <property type="match status" value="1"/>
</dbReference>
<comment type="function">
    <text evidence="1">This protein may play a role in the biosynthesis of the prosthetic group of nitrogenase (FeMo cofactor).</text>
</comment>
<accession>A0ABS9YR22</accession>
<dbReference type="InterPro" id="IPR050152">
    <property type="entry name" value="ChlB/BchB/BchZ"/>
</dbReference>
<dbReference type="InterPro" id="IPR000510">
    <property type="entry name" value="Nase/OxRdtase_comp1"/>
</dbReference>
<dbReference type="Gene3D" id="3.40.50.1980">
    <property type="entry name" value="Nitrogenase molybdenum iron protein domain"/>
    <property type="match status" value="3"/>
</dbReference>
<evidence type="ECO:0000256" key="7">
    <source>
        <dbReference type="SAM" id="MobiDB-lite"/>
    </source>
</evidence>
<evidence type="ECO:0000256" key="1">
    <source>
        <dbReference type="ARBA" id="ARBA00003171"/>
    </source>
</evidence>
<dbReference type="Proteomes" id="UP001139068">
    <property type="component" value="Unassembled WGS sequence"/>
</dbReference>
<organism evidence="9 10">
    <name type="scientific">Candidatus Mycolicibacterium alkanivorans</name>
    <dbReference type="NCBI Taxonomy" id="2954114"/>
    <lineage>
        <taxon>Bacteria</taxon>
        <taxon>Bacillati</taxon>
        <taxon>Actinomycetota</taxon>
        <taxon>Actinomycetes</taxon>
        <taxon>Mycobacteriales</taxon>
        <taxon>Mycobacteriaceae</taxon>
        <taxon>Mycolicibacterium</taxon>
    </lineage>
</organism>
<evidence type="ECO:0000256" key="6">
    <source>
        <dbReference type="RuleBase" id="RU004021"/>
    </source>
</evidence>
<evidence type="ECO:0000256" key="3">
    <source>
        <dbReference type="ARBA" id="ARBA00011002"/>
    </source>
</evidence>
<evidence type="ECO:0000256" key="2">
    <source>
        <dbReference type="ARBA" id="ARBA00005155"/>
    </source>
</evidence>
<evidence type="ECO:0000256" key="4">
    <source>
        <dbReference type="ARBA" id="ARBA00013282"/>
    </source>
</evidence>
<sequence>MAHVVTGGKRAAIDPLKHSQPLGGALVFLGLAGAMPIMHGSQGCASFAKALLTRHFREPVPLQTTAVTEVTAVLGAGDSMVATLDAIRGKQRPQIIGLLTTGLTEVSGEDVAGELRSYIASLAASEEGGPLIVGVSTPDFRGGLSDGYAAALEALIGAVPLAETAAACGPAVLVGAAVSAGDIDEIADLVLEFGLDPILVPDLSGSLDGHLDQWSPITTGGTPRTRLEALGGCRRVATIGHTAAAAGIALGSRTGADVTGFAHLCGLQATDTFVRYLLEQADVPVPARVRRWRSRLADGLLDTHFVLGGARVAVAGEPDLLCGVASLLHDVGAEIVTAVSPTHAAGLDRMPCDEVVVGDLNDLEERAADAGAELVLASSHARALAERIGAAHLAIGFPVYDRLGAQLRATAGYRGSLQLLTDAANCLLDHHEHATPRTHAGSSETPSHAIEETLC</sequence>
<evidence type="ECO:0000313" key="9">
    <source>
        <dbReference type="EMBL" id="MCI4673637.1"/>
    </source>
</evidence>
<dbReference type="SUPFAM" id="SSF53807">
    <property type="entry name" value="Helical backbone' metal receptor"/>
    <property type="match status" value="1"/>
</dbReference>
<feature type="region of interest" description="Disordered" evidence="7">
    <location>
        <begin position="435"/>
        <end position="455"/>
    </location>
</feature>
<dbReference type="PANTHER" id="PTHR33712">
    <property type="entry name" value="LIGHT-INDEPENDENT PROTOCHLOROPHYLLIDE REDUCTASE SUBUNIT B"/>
    <property type="match status" value="1"/>
</dbReference>
<proteinExistence type="inferred from homology"/>
<evidence type="ECO:0000313" key="10">
    <source>
        <dbReference type="Proteomes" id="UP001139068"/>
    </source>
</evidence>
<keyword evidence="5 6" id="KW-0535">Nitrogen fixation</keyword>
<dbReference type="PANTHER" id="PTHR33712:SF7">
    <property type="entry name" value="LIGHT-INDEPENDENT PROTOCHLOROPHYLLIDE REDUCTASE SUBUNIT B"/>
    <property type="match status" value="1"/>
</dbReference>
<evidence type="ECO:0000259" key="8">
    <source>
        <dbReference type="Pfam" id="PF00148"/>
    </source>
</evidence>
<dbReference type="RefSeq" id="WP_243070155.1">
    <property type="nucleotide sequence ID" value="NZ_JAIVFL010000001.1"/>
</dbReference>
<dbReference type="Pfam" id="PF00148">
    <property type="entry name" value="Oxidored_nitro"/>
    <property type="match status" value="1"/>
</dbReference>
<dbReference type="NCBIfam" id="TIGR01285">
    <property type="entry name" value="nifN"/>
    <property type="match status" value="1"/>
</dbReference>
<name>A0ABS9YR22_9MYCO</name>
<feature type="domain" description="Nitrogenase/oxidoreductase component 1" evidence="8">
    <location>
        <begin position="19"/>
        <end position="427"/>
    </location>
</feature>
<comment type="caution">
    <text evidence="9">The sequence shown here is derived from an EMBL/GenBank/DDBJ whole genome shotgun (WGS) entry which is preliminary data.</text>
</comment>
<evidence type="ECO:0000256" key="5">
    <source>
        <dbReference type="ARBA" id="ARBA00023231"/>
    </source>
</evidence>
<comment type="pathway">
    <text evidence="2">Cofactor biosynthesis; Fe-Mo cofactor biosynthesis.</text>
</comment>
<reference evidence="9" key="1">
    <citation type="journal article" date="2022" name="ISME J.">
        <title>Identification of active gaseous-alkane degraders at natural gas seeps.</title>
        <authorList>
            <person name="Farhan Ul Haque M."/>
            <person name="Hernandez M."/>
            <person name="Crombie A.T."/>
            <person name="Murrell J.C."/>
        </authorList>
    </citation>
    <scope>NUCLEOTIDE SEQUENCE</scope>
    <source>
        <strain evidence="9">ANDR5</strain>
    </source>
</reference>
<comment type="similarity">
    <text evidence="3 6">Belongs to the NifD/NifK/NifE/NifN family.</text>
</comment>
<dbReference type="InterPro" id="IPR000318">
    <property type="entry name" value="Nase_comp1_CS"/>
</dbReference>
<dbReference type="InterPro" id="IPR005975">
    <property type="entry name" value="Nase_Mo-Fe_CF"/>
</dbReference>
<protein>
    <recommendedName>
        <fullName evidence="4">Nitrogenase iron-molybdenum cofactor biosynthesis protein NifN</fullName>
    </recommendedName>
</protein>
<dbReference type="PROSITE" id="PS00699">
    <property type="entry name" value="NITROGENASE_1_1"/>
    <property type="match status" value="1"/>
</dbReference>
<dbReference type="EMBL" id="JAIVFL010000001">
    <property type="protein sequence ID" value="MCI4673637.1"/>
    <property type="molecule type" value="Genomic_DNA"/>
</dbReference>